<comment type="pathway">
    <text evidence="2">Porphyrin-containing compound metabolism.</text>
</comment>
<dbReference type="RefSeq" id="WP_066626415.1">
    <property type="nucleotide sequence ID" value="NZ_FQXL01000008.1"/>
</dbReference>
<dbReference type="PATRIC" id="fig|1121326.3.peg.4108"/>
<dbReference type="Pfam" id="PF17805">
    <property type="entry name" value="AsnC_trans_reg2"/>
    <property type="match status" value="1"/>
</dbReference>
<dbReference type="InterPro" id="IPR053953">
    <property type="entry name" value="NirdL-like_HTH"/>
</dbReference>
<evidence type="ECO:0000256" key="5">
    <source>
        <dbReference type="ARBA" id="ARBA00048470"/>
    </source>
</evidence>
<dbReference type="PANTHER" id="PTHR43413">
    <property type="entry name" value="TRANSCRIPTIONAL REGULATOR, ASNC FAMILY"/>
    <property type="match status" value="1"/>
</dbReference>
<dbReference type="SMART" id="SM00344">
    <property type="entry name" value="HTH_ASNC"/>
    <property type="match status" value="1"/>
</dbReference>
<accession>A0A162RRL9</accession>
<gene>
    <name evidence="8" type="ORF">CLMAG_40550</name>
</gene>
<dbReference type="InterPro" id="IPR019888">
    <property type="entry name" value="Tscrpt_reg_AsnC-like"/>
</dbReference>
<feature type="domain" description="Siroheme decarboxylase NirL-like HTH" evidence="7">
    <location>
        <begin position="5"/>
        <end position="51"/>
    </location>
</feature>
<evidence type="ECO:0000313" key="8">
    <source>
        <dbReference type="EMBL" id="KZL90284.1"/>
    </source>
</evidence>
<evidence type="ECO:0000259" key="7">
    <source>
        <dbReference type="Pfam" id="PF22451"/>
    </source>
</evidence>
<keyword evidence="9" id="KW-1185">Reference proteome</keyword>
<evidence type="ECO:0000256" key="1">
    <source>
        <dbReference type="ARBA" id="ARBA00023239"/>
    </source>
</evidence>
<dbReference type="Gene3D" id="3.30.70.3460">
    <property type="match status" value="1"/>
</dbReference>
<dbReference type="OrthoDB" id="9806536at2"/>
<organism evidence="8 9">
    <name type="scientific">Clostridium magnum DSM 2767</name>
    <dbReference type="NCBI Taxonomy" id="1121326"/>
    <lineage>
        <taxon>Bacteria</taxon>
        <taxon>Bacillati</taxon>
        <taxon>Bacillota</taxon>
        <taxon>Clostridia</taxon>
        <taxon>Eubacteriales</taxon>
        <taxon>Clostridiaceae</taxon>
        <taxon>Clostridium</taxon>
    </lineage>
</organism>
<keyword evidence="8" id="KW-0238">DNA-binding</keyword>
<evidence type="ECO:0000313" key="9">
    <source>
        <dbReference type="Proteomes" id="UP000076603"/>
    </source>
</evidence>
<dbReference type="SUPFAM" id="SSF46785">
    <property type="entry name" value="Winged helix' DNA-binding domain"/>
    <property type="match status" value="1"/>
</dbReference>
<dbReference type="Gene3D" id="1.10.10.10">
    <property type="entry name" value="Winged helix-like DNA-binding domain superfamily/Winged helix DNA-binding domain"/>
    <property type="match status" value="1"/>
</dbReference>
<dbReference type="EMBL" id="LWAE01000005">
    <property type="protein sequence ID" value="KZL90284.1"/>
    <property type="molecule type" value="Genomic_DNA"/>
</dbReference>
<protein>
    <recommendedName>
        <fullName evidence="4">siroheme decarboxylase</fullName>
        <ecNumber evidence="4">4.1.1.111</ecNumber>
    </recommendedName>
</protein>
<feature type="domain" description="Siroheme decarboxylase AsnC-like ligand binding" evidence="6">
    <location>
        <begin position="61"/>
        <end position="141"/>
    </location>
</feature>
<reference evidence="8 9" key="1">
    <citation type="submission" date="2016-04" db="EMBL/GenBank/DDBJ databases">
        <title>Genome sequence of Clostridium magnum DSM 2767.</title>
        <authorList>
            <person name="Poehlein A."/>
            <person name="Uhlig R."/>
            <person name="Fischer R."/>
            <person name="Bahl H."/>
            <person name="Daniel R."/>
        </authorList>
    </citation>
    <scope>NUCLEOTIDE SEQUENCE [LARGE SCALE GENOMIC DNA]</scope>
    <source>
        <strain evidence="8 9">DSM 2767</strain>
    </source>
</reference>
<dbReference type="InterPro" id="IPR036388">
    <property type="entry name" value="WH-like_DNA-bd_sf"/>
</dbReference>
<comment type="similarity">
    <text evidence="3">Belongs to the Ahb/Nir family.</text>
</comment>
<dbReference type="STRING" id="1121326.CLMAG_40550"/>
<dbReference type="GO" id="GO:0016829">
    <property type="term" value="F:lyase activity"/>
    <property type="evidence" value="ECO:0007669"/>
    <property type="project" value="UniProtKB-KW"/>
</dbReference>
<evidence type="ECO:0000256" key="4">
    <source>
        <dbReference type="ARBA" id="ARBA00023471"/>
    </source>
</evidence>
<evidence type="ECO:0000256" key="3">
    <source>
        <dbReference type="ARBA" id="ARBA00023457"/>
    </source>
</evidence>
<dbReference type="EC" id="4.1.1.111" evidence="4"/>
<comment type="caution">
    <text evidence="8">The sequence shown here is derived from an EMBL/GenBank/DDBJ whole genome shotgun (WGS) entry which is preliminary data.</text>
</comment>
<dbReference type="AlphaFoldDB" id="A0A162RRL9"/>
<keyword evidence="1" id="KW-0456">Lyase</keyword>
<dbReference type="InterPro" id="IPR036390">
    <property type="entry name" value="WH_DNA-bd_sf"/>
</dbReference>
<dbReference type="InterPro" id="IPR040523">
    <property type="entry name" value="AsnC_trans_reg2"/>
</dbReference>
<dbReference type="GO" id="GO:0003677">
    <property type="term" value="F:DNA binding"/>
    <property type="evidence" value="ECO:0007669"/>
    <property type="project" value="UniProtKB-KW"/>
</dbReference>
<dbReference type="PANTHER" id="PTHR43413:SF1">
    <property type="entry name" value="SIROHEME DECARBOXYLASE NIRL SUBUNIT"/>
    <property type="match status" value="1"/>
</dbReference>
<evidence type="ECO:0000256" key="2">
    <source>
        <dbReference type="ARBA" id="ARBA00023444"/>
    </source>
</evidence>
<dbReference type="InterPro" id="IPR050684">
    <property type="entry name" value="HTH-Siroheme_Decarb"/>
</dbReference>
<comment type="catalytic activity">
    <reaction evidence="5">
        <text>siroheme + 2 H(+) = 12,18-didecarboxysiroheme + 2 CO2</text>
        <dbReference type="Rhea" id="RHEA:19093"/>
        <dbReference type="ChEBI" id="CHEBI:15378"/>
        <dbReference type="ChEBI" id="CHEBI:16526"/>
        <dbReference type="ChEBI" id="CHEBI:60052"/>
        <dbReference type="ChEBI" id="CHEBI:140497"/>
        <dbReference type="EC" id="4.1.1.111"/>
    </reaction>
</comment>
<proteinExistence type="inferred from homology"/>
<dbReference type="Pfam" id="PF22451">
    <property type="entry name" value="NirdL-like_HTH"/>
    <property type="match status" value="1"/>
</dbReference>
<dbReference type="Proteomes" id="UP000076603">
    <property type="component" value="Unassembled WGS sequence"/>
</dbReference>
<evidence type="ECO:0000259" key="6">
    <source>
        <dbReference type="Pfam" id="PF17805"/>
    </source>
</evidence>
<sequence length="151" mass="17189">MDETDKNLLTLIQRELPIDKRPFQIIAENLFITEQEVLKRIDNLKKEGLIRRIGGIFNSKKLGYTSTLCAAKVPPSKVDCVAKIINSYDEITHNYIREGIYNMWFTVITYSQDNLCRIIEEIKVTTGLDDIISLPAVNLFKVKVALDLGGD</sequence>
<name>A0A162RRL9_9CLOT</name>